<keyword evidence="3" id="KW-1185">Reference proteome</keyword>
<name>A0A4R8M8A9_9BACT</name>
<dbReference type="PANTHER" id="PTHR43546">
    <property type="entry name" value="UPF0173 METAL-DEPENDENT HYDROLASE MJ1163-RELATED"/>
    <property type="match status" value="1"/>
</dbReference>
<feature type="signal peptide" evidence="1">
    <location>
        <begin position="1"/>
        <end position="21"/>
    </location>
</feature>
<evidence type="ECO:0000256" key="1">
    <source>
        <dbReference type="SAM" id="SignalP"/>
    </source>
</evidence>
<dbReference type="PANTHER" id="PTHR43546:SF3">
    <property type="entry name" value="UPF0173 METAL-DEPENDENT HYDROLASE MJ1163"/>
    <property type="match status" value="1"/>
</dbReference>
<dbReference type="Proteomes" id="UP000295066">
    <property type="component" value="Unassembled WGS sequence"/>
</dbReference>
<dbReference type="RefSeq" id="WP_133957180.1">
    <property type="nucleotide sequence ID" value="NZ_SORI01000005.1"/>
</dbReference>
<gene>
    <name evidence="2" type="ORF">C8D99_105153</name>
</gene>
<accession>A0A4R8M8A9</accession>
<dbReference type="Gene3D" id="3.60.15.10">
    <property type="entry name" value="Ribonuclease Z/Hydroxyacylglutathione hydrolase-like"/>
    <property type="match status" value="1"/>
</dbReference>
<protein>
    <submittedName>
        <fullName evidence="2">L-ascorbate metabolism protein UlaG (Beta-lactamase superfamily)</fullName>
    </submittedName>
</protein>
<reference evidence="2 3" key="1">
    <citation type="submission" date="2019-03" db="EMBL/GenBank/DDBJ databases">
        <title>Genomic Encyclopedia of Type Strains, Phase IV (KMG-IV): sequencing the most valuable type-strain genomes for metagenomic binning, comparative biology and taxonomic classification.</title>
        <authorList>
            <person name="Goeker M."/>
        </authorList>
    </citation>
    <scope>NUCLEOTIDE SEQUENCE [LARGE SCALE GENOMIC DNA]</scope>
    <source>
        <strain evidence="2 3">DSM 25964</strain>
    </source>
</reference>
<feature type="chain" id="PRO_5020514414" evidence="1">
    <location>
        <begin position="22"/>
        <end position="248"/>
    </location>
</feature>
<sequence>MIKILSLAVLAVFLAAGGAFAAEAARVFEEDRFETSAGEVTITFIGHGTLMFSFGGRVLHVDPYSKIADYSALPKADAVLITHEHQDHLDREALKHIVTDETDIVLNGKSAEILGRGRALKNGESTELLGVKVEAVPAYNLVHKRDNGQPFHPKGEHNGYVLNFGDTRIYVAGDTENIPEMKDLKDIRIAFLPMNLPFTMTPEMAADGALSFRPKILYPYHFGQSDTGKLVELLKDSGIEVRIRKMGR</sequence>
<dbReference type="Pfam" id="PF13483">
    <property type="entry name" value="Lactamase_B_3"/>
    <property type="match status" value="1"/>
</dbReference>
<evidence type="ECO:0000313" key="3">
    <source>
        <dbReference type="Proteomes" id="UP000295066"/>
    </source>
</evidence>
<proteinExistence type="predicted"/>
<organism evidence="2 3">
    <name type="scientific">Aminivibrio pyruvatiphilus</name>
    <dbReference type="NCBI Taxonomy" id="1005740"/>
    <lineage>
        <taxon>Bacteria</taxon>
        <taxon>Thermotogati</taxon>
        <taxon>Synergistota</taxon>
        <taxon>Synergistia</taxon>
        <taxon>Synergistales</taxon>
        <taxon>Aminobacteriaceae</taxon>
        <taxon>Aminivibrio</taxon>
    </lineage>
</organism>
<evidence type="ECO:0000313" key="2">
    <source>
        <dbReference type="EMBL" id="TDY61740.1"/>
    </source>
</evidence>
<dbReference type="InterPro" id="IPR036866">
    <property type="entry name" value="RibonucZ/Hydroxyglut_hydro"/>
</dbReference>
<dbReference type="SUPFAM" id="SSF56281">
    <property type="entry name" value="Metallo-hydrolase/oxidoreductase"/>
    <property type="match status" value="1"/>
</dbReference>
<comment type="caution">
    <text evidence="2">The sequence shown here is derived from an EMBL/GenBank/DDBJ whole genome shotgun (WGS) entry which is preliminary data.</text>
</comment>
<keyword evidence="1" id="KW-0732">Signal</keyword>
<dbReference type="OrthoDB" id="9789133at2"/>
<dbReference type="EMBL" id="SORI01000005">
    <property type="protein sequence ID" value="TDY61740.1"/>
    <property type="molecule type" value="Genomic_DNA"/>
</dbReference>
<dbReference type="InterPro" id="IPR050114">
    <property type="entry name" value="UPF0173_UPF0282_UlaG_hydrolase"/>
</dbReference>
<dbReference type="AlphaFoldDB" id="A0A4R8M8A9"/>